<dbReference type="AlphaFoldDB" id="A0A519BMN6"/>
<dbReference type="PANTHER" id="PTHR45772">
    <property type="entry name" value="CONSERVED COMPONENT OF ABC TRANSPORTER FOR NATURAL AMINO ACIDS-RELATED"/>
    <property type="match status" value="1"/>
</dbReference>
<sequence>MAGTILYGENITVDFNGFKALNGVSLYVNKGELRFLIGPNGAGKTTLLDVICGKVSPISGSFIFEENIELLGLREYQRARIGIVRKFQTPSVFEQLTVIENMTLAHKKNKGIFSSIFNKIDKKSENYIYEVMERINLIDKKLQYAGLLSHGEKQWLEIGMTMLQSPKLLLVDEPVAGMTGSERDKTGELLKDLAKDMSVLIVEHDMNFVEKFGERVTVLHEGSILCEGSFEYVRNDQTVIDVYLGRGAEEDA</sequence>
<evidence type="ECO:0000256" key="3">
    <source>
        <dbReference type="ARBA" id="ARBA00022840"/>
    </source>
</evidence>
<dbReference type="Gene3D" id="3.40.50.300">
    <property type="entry name" value="P-loop containing nucleotide triphosphate hydrolases"/>
    <property type="match status" value="1"/>
</dbReference>
<keyword evidence="3 5" id="KW-0067">ATP-binding</keyword>
<reference evidence="5 6" key="1">
    <citation type="journal article" date="2019" name="ISME J.">
        <title>Insights into ecological role of a new deltaproteobacterial order Candidatus Acidulodesulfobacterales by metagenomics and metatranscriptomics.</title>
        <authorList>
            <person name="Tan S."/>
            <person name="Liu J."/>
            <person name="Fang Y."/>
            <person name="Hedlund B.P."/>
            <person name="Lian Z.H."/>
            <person name="Huang L.Y."/>
            <person name="Li J.T."/>
            <person name="Huang L.N."/>
            <person name="Li W.J."/>
            <person name="Jiang H.C."/>
            <person name="Dong H.L."/>
            <person name="Shu W.S."/>
        </authorList>
    </citation>
    <scope>NUCLEOTIDE SEQUENCE [LARGE SCALE GENOMIC DNA]</scope>
    <source>
        <strain evidence="5">AP1</strain>
    </source>
</reference>
<dbReference type="GO" id="GO:0016887">
    <property type="term" value="F:ATP hydrolysis activity"/>
    <property type="evidence" value="ECO:0007669"/>
    <property type="project" value="InterPro"/>
</dbReference>
<dbReference type="GO" id="GO:0005886">
    <property type="term" value="C:plasma membrane"/>
    <property type="evidence" value="ECO:0007669"/>
    <property type="project" value="TreeGrafter"/>
</dbReference>
<dbReference type="SUPFAM" id="SSF52540">
    <property type="entry name" value="P-loop containing nucleoside triphosphate hydrolases"/>
    <property type="match status" value="1"/>
</dbReference>
<keyword evidence="1" id="KW-0813">Transport</keyword>
<dbReference type="NCBIfam" id="TIGR03411">
    <property type="entry name" value="urea_trans_UrtD"/>
    <property type="match status" value="1"/>
</dbReference>
<dbReference type="GO" id="GO:0005524">
    <property type="term" value="F:ATP binding"/>
    <property type="evidence" value="ECO:0007669"/>
    <property type="project" value="UniProtKB-KW"/>
</dbReference>
<dbReference type="EMBL" id="SGBB01000008">
    <property type="protein sequence ID" value="RZD18534.1"/>
    <property type="molecule type" value="Genomic_DNA"/>
</dbReference>
<evidence type="ECO:0000256" key="2">
    <source>
        <dbReference type="ARBA" id="ARBA00022741"/>
    </source>
</evidence>
<proteinExistence type="predicted"/>
<evidence type="ECO:0000256" key="1">
    <source>
        <dbReference type="ARBA" id="ARBA00022448"/>
    </source>
</evidence>
<dbReference type="InterPro" id="IPR017781">
    <property type="entry name" value="ABC_transptr_urea_ATP-bd_UrtD"/>
</dbReference>
<organism evidence="5 6">
    <name type="scientific">Candidatus Acididesulfobacter diazotrophicus</name>
    <dbReference type="NCBI Taxonomy" id="2597226"/>
    <lineage>
        <taxon>Bacteria</taxon>
        <taxon>Deltaproteobacteria</taxon>
        <taxon>Candidatus Acidulodesulfobacterales</taxon>
        <taxon>Candidatus Acididesulfobacter</taxon>
    </lineage>
</organism>
<dbReference type="InterPro" id="IPR051120">
    <property type="entry name" value="ABC_AA/LPS_Transport"/>
</dbReference>
<keyword evidence="2" id="KW-0547">Nucleotide-binding</keyword>
<evidence type="ECO:0000313" key="6">
    <source>
        <dbReference type="Proteomes" id="UP000319296"/>
    </source>
</evidence>
<dbReference type="InterPro" id="IPR027417">
    <property type="entry name" value="P-loop_NTPase"/>
</dbReference>
<gene>
    <name evidence="5" type="primary">urtD</name>
    <name evidence="5" type="ORF">EVG15_05755</name>
</gene>
<name>A0A519BMN6_9DELT</name>
<evidence type="ECO:0000259" key="4">
    <source>
        <dbReference type="PROSITE" id="PS50893"/>
    </source>
</evidence>
<dbReference type="PROSITE" id="PS50893">
    <property type="entry name" value="ABC_TRANSPORTER_2"/>
    <property type="match status" value="1"/>
</dbReference>
<dbReference type="CDD" id="cd03219">
    <property type="entry name" value="ABC_Mj1267_LivG_branched"/>
    <property type="match status" value="1"/>
</dbReference>
<dbReference type="Proteomes" id="UP000319296">
    <property type="component" value="Unassembled WGS sequence"/>
</dbReference>
<dbReference type="PANTHER" id="PTHR45772:SF8">
    <property type="entry name" value="HIGH-AFFINITY BRANCHED-CHAIN AMINO ACID TRANSPORT ATP-BINDING PROTEIN"/>
    <property type="match status" value="1"/>
</dbReference>
<evidence type="ECO:0000313" key="5">
    <source>
        <dbReference type="EMBL" id="RZD18534.1"/>
    </source>
</evidence>
<dbReference type="Pfam" id="PF00005">
    <property type="entry name" value="ABC_tran"/>
    <property type="match status" value="1"/>
</dbReference>
<feature type="domain" description="ABC transporter" evidence="4">
    <location>
        <begin position="6"/>
        <end position="246"/>
    </location>
</feature>
<comment type="caution">
    <text evidence="5">The sequence shown here is derived from an EMBL/GenBank/DDBJ whole genome shotgun (WGS) entry which is preliminary data.</text>
</comment>
<protein>
    <submittedName>
        <fullName evidence="5">Urea ABC transporter ATP-binding protein UrtD</fullName>
    </submittedName>
</protein>
<dbReference type="InterPro" id="IPR003439">
    <property type="entry name" value="ABC_transporter-like_ATP-bd"/>
</dbReference>
<accession>A0A519BMN6</accession>